<keyword evidence="2" id="KW-0169">Cobalamin biosynthesis</keyword>
<dbReference type="InterPro" id="IPR014776">
    <property type="entry name" value="4pyrrole_Mease_sub2"/>
</dbReference>
<dbReference type="Proteomes" id="UP000276437">
    <property type="component" value="Chromosome"/>
</dbReference>
<evidence type="ECO:0000256" key="5">
    <source>
        <dbReference type="ARBA" id="ARBA00022691"/>
    </source>
</evidence>
<dbReference type="OrthoDB" id="9780707at2"/>
<keyword evidence="5" id="KW-0949">S-adenosyl-L-methionine</keyword>
<evidence type="ECO:0000256" key="1">
    <source>
        <dbReference type="ARBA" id="ARBA00004953"/>
    </source>
</evidence>
<dbReference type="UniPathway" id="UPA00148"/>
<evidence type="ECO:0000256" key="2">
    <source>
        <dbReference type="ARBA" id="ARBA00022573"/>
    </source>
</evidence>
<organism evidence="7 8">
    <name type="scientific">Methylomusa anaerophila</name>
    <dbReference type="NCBI Taxonomy" id="1930071"/>
    <lineage>
        <taxon>Bacteria</taxon>
        <taxon>Bacillati</taxon>
        <taxon>Bacillota</taxon>
        <taxon>Negativicutes</taxon>
        <taxon>Selenomonadales</taxon>
        <taxon>Sporomusaceae</taxon>
        <taxon>Methylomusa</taxon>
    </lineage>
</organism>
<dbReference type="NCBIfam" id="TIGR02467">
    <property type="entry name" value="CbiE"/>
    <property type="match status" value="1"/>
</dbReference>
<gene>
    <name evidence="7" type="primary">cbiE</name>
    <name evidence="7" type="ORF">MAMMFC1_04006</name>
</gene>
<dbReference type="InterPro" id="IPR012818">
    <property type="entry name" value="CbiE"/>
</dbReference>
<dbReference type="GO" id="GO:0008276">
    <property type="term" value="F:protein methyltransferase activity"/>
    <property type="evidence" value="ECO:0007669"/>
    <property type="project" value="InterPro"/>
</dbReference>
<dbReference type="GO" id="GO:0032259">
    <property type="term" value="P:methylation"/>
    <property type="evidence" value="ECO:0007669"/>
    <property type="project" value="UniProtKB-KW"/>
</dbReference>
<name>A0A348AQE6_9FIRM</name>
<dbReference type="Gene3D" id="3.40.1010.10">
    <property type="entry name" value="Cobalt-precorrin-4 Transmethylase, Domain 1"/>
    <property type="match status" value="1"/>
</dbReference>
<comment type="pathway">
    <text evidence="1">Cofactor biosynthesis; adenosylcobalamin biosynthesis.</text>
</comment>
<dbReference type="Pfam" id="PF00590">
    <property type="entry name" value="TP_methylase"/>
    <property type="match status" value="1"/>
</dbReference>
<accession>A0A348AQE6</accession>
<evidence type="ECO:0000256" key="3">
    <source>
        <dbReference type="ARBA" id="ARBA00022603"/>
    </source>
</evidence>
<dbReference type="PANTHER" id="PTHR43182:SF1">
    <property type="entry name" value="COBALT-PRECORRIN-7 C(5)-METHYLTRANSFERASE"/>
    <property type="match status" value="1"/>
</dbReference>
<evidence type="ECO:0000313" key="7">
    <source>
        <dbReference type="EMBL" id="BBB93294.1"/>
    </source>
</evidence>
<dbReference type="EMBL" id="AP018449">
    <property type="protein sequence ID" value="BBB93294.1"/>
    <property type="molecule type" value="Genomic_DNA"/>
</dbReference>
<keyword evidence="3 7" id="KW-0489">Methyltransferase</keyword>
<protein>
    <submittedName>
        <fullName evidence="7">Putative cobalt-precorrin-6Y C(5)-methyltransferase</fullName>
        <ecNumber evidence="7">2.1.1.-</ecNumber>
    </submittedName>
</protein>
<dbReference type="AlphaFoldDB" id="A0A348AQE6"/>
<sequence length="214" mass="23097">MEHDRANHRVIVVGIGPGAPDYVLPVASRIINNAAVLVGSNRALATFAKKNGQETRQIDKDIGGVLSFIAAKLAATDVVVMVSGDPGFYSLLAALKQEFPEPRIQVVPGISSVQLAFARIGELWQDADLISMHGRLPEDEKLSYRQGKKLGILTDQKHNPSYIANVLLTGGWPPASLVWLCAALSYPEEKVLALSLEDTVDISGFDHCVMVVRG</sequence>
<dbReference type="PANTHER" id="PTHR43182">
    <property type="entry name" value="COBALT-PRECORRIN-6B C(15)-METHYLTRANSFERASE (DECARBOXYLATING)"/>
    <property type="match status" value="1"/>
</dbReference>
<evidence type="ECO:0000256" key="4">
    <source>
        <dbReference type="ARBA" id="ARBA00022679"/>
    </source>
</evidence>
<dbReference type="RefSeq" id="WP_126310144.1">
    <property type="nucleotide sequence ID" value="NZ_AP018449.1"/>
</dbReference>
<dbReference type="Gene3D" id="3.30.950.10">
    <property type="entry name" value="Methyltransferase, Cobalt-precorrin-4 Transmethylase, Domain 2"/>
    <property type="match status" value="1"/>
</dbReference>
<dbReference type="InterPro" id="IPR050714">
    <property type="entry name" value="Cobalamin_biosynth_MTase"/>
</dbReference>
<evidence type="ECO:0000313" key="8">
    <source>
        <dbReference type="Proteomes" id="UP000276437"/>
    </source>
</evidence>
<evidence type="ECO:0000259" key="6">
    <source>
        <dbReference type="Pfam" id="PF00590"/>
    </source>
</evidence>
<dbReference type="SUPFAM" id="SSF53790">
    <property type="entry name" value="Tetrapyrrole methylase"/>
    <property type="match status" value="1"/>
</dbReference>
<feature type="domain" description="Tetrapyrrole methylase" evidence="6">
    <location>
        <begin position="9"/>
        <end position="197"/>
    </location>
</feature>
<dbReference type="KEGG" id="mana:MAMMFC1_04006"/>
<keyword evidence="8" id="KW-1185">Reference proteome</keyword>
<proteinExistence type="predicted"/>
<dbReference type="InterPro" id="IPR000878">
    <property type="entry name" value="4pyrrol_Mease"/>
</dbReference>
<dbReference type="InterPro" id="IPR014777">
    <property type="entry name" value="4pyrrole_Mease_sub1"/>
</dbReference>
<dbReference type="EC" id="2.1.1.-" evidence="7"/>
<keyword evidence="4 7" id="KW-0808">Transferase</keyword>
<reference evidence="7 8" key="1">
    <citation type="journal article" date="2018" name="Int. J. Syst. Evol. Microbiol.">
        <title>Methylomusa anaerophila gen. nov., sp. nov., an anaerobic methanol-utilizing bacterium isolated from a microbial fuel cell.</title>
        <authorList>
            <person name="Amano N."/>
            <person name="Yamamuro A."/>
            <person name="Miyahara M."/>
            <person name="Kouzuma A."/>
            <person name="Abe T."/>
            <person name="Watanabe K."/>
        </authorList>
    </citation>
    <scope>NUCLEOTIDE SEQUENCE [LARGE SCALE GENOMIC DNA]</scope>
    <source>
        <strain evidence="7 8">MMFC1</strain>
    </source>
</reference>
<dbReference type="GO" id="GO:0009236">
    <property type="term" value="P:cobalamin biosynthetic process"/>
    <property type="evidence" value="ECO:0007669"/>
    <property type="project" value="UniProtKB-UniPathway"/>
</dbReference>
<dbReference type="CDD" id="cd11644">
    <property type="entry name" value="Precorrin-6Y-MT"/>
    <property type="match status" value="1"/>
</dbReference>
<dbReference type="InterPro" id="IPR035996">
    <property type="entry name" value="4pyrrol_Methylase_sf"/>
</dbReference>